<dbReference type="PANTHER" id="PTHR16017:SF0">
    <property type="entry name" value="WD REPEAT-CONTAINING PROTEIN 70"/>
    <property type="match status" value="1"/>
</dbReference>
<feature type="repeat" description="WD" evidence="3">
    <location>
        <begin position="121"/>
        <end position="163"/>
    </location>
</feature>
<dbReference type="EMBL" id="BLIY01000016">
    <property type="protein sequence ID" value="GFE54550.1"/>
    <property type="molecule type" value="Genomic_DNA"/>
</dbReference>
<reference evidence="4" key="1">
    <citation type="submission" date="2019-12" db="EMBL/GenBank/DDBJ databases">
        <title>Genome sequence of Babesia ovis.</title>
        <authorList>
            <person name="Yamagishi J."/>
            <person name="Sevinc F."/>
            <person name="Xuan X."/>
        </authorList>
    </citation>
    <scope>NUCLEOTIDE SEQUENCE</scope>
    <source>
        <strain evidence="4">Selcuk</strain>
    </source>
</reference>
<evidence type="ECO:0000256" key="1">
    <source>
        <dbReference type="ARBA" id="ARBA00022574"/>
    </source>
</evidence>
<dbReference type="PROSITE" id="PS50082">
    <property type="entry name" value="WD_REPEATS_2"/>
    <property type="match status" value="1"/>
</dbReference>
<dbReference type="Pfam" id="PF00400">
    <property type="entry name" value="WD40"/>
    <property type="match status" value="2"/>
</dbReference>
<dbReference type="SMART" id="SM00320">
    <property type="entry name" value="WD40"/>
    <property type="match status" value="3"/>
</dbReference>
<sequence length="519" mass="56867">MTSSTSLELLTSGEEVVLDQDAGLPPLKVSSFVSNLAGTRLLYGGSDGELRCVDFYKWMSGGCGPLWVKKLDHGILSVAVNHDDSVCAVANGALVSFYSDSGDHLVNSTKGDMYLMDARKTRGHTATITCVCSDPDNNNFFTSGSIDGTIRTFDIDSPRQGVAMSIHSSTAYVPRAARGPRVAIRCLCYSISGKHLVVGGTEKGSILTWDRRTAYPGIMLADAHMSSVHSVLSPENDLLVSRCDDSVKLWDLRNFKSPVHQAQVPGGDSCGDLALSPDGLHLALGEVVPINPRNIKEGFKGSVRMFSVNDLCSSHCFKLKFPPVSISWTHELGQLFVACQDGNTWCRCSSDSLESIYLSRAKAAHQSKVTASSHQTVSVQPEVYPIDQLPDNLEEADDGTLKRRRVPREYKKPGAKEEPDLDYVSYGKTPVSYEDEDIVAKLRAMEGNPQQVASAATGIQRVPYKTDKFMRMYQKTQPELILDFTAPDTKEENMLQGVRKCPRCGIKICQCGYMDAQRE</sequence>
<dbReference type="InterPro" id="IPR001680">
    <property type="entry name" value="WD40_rpt"/>
</dbReference>
<dbReference type="OrthoDB" id="10264376at2759"/>
<dbReference type="PANTHER" id="PTHR16017">
    <property type="entry name" value="GASTRULATION DEFECTIVE PROTEIN 1-RELATED"/>
    <property type="match status" value="1"/>
</dbReference>
<dbReference type="Gene3D" id="2.130.10.10">
    <property type="entry name" value="YVTN repeat-like/Quinoprotein amine dehydrogenase"/>
    <property type="match status" value="2"/>
</dbReference>
<dbReference type="GO" id="GO:0035861">
    <property type="term" value="C:site of double-strand break"/>
    <property type="evidence" value="ECO:0007669"/>
    <property type="project" value="TreeGrafter"/>
</dbReference>
<evidence type="ECO:0000313" key="4">
    <source>
        <dbReference type="EMBL" id="GFE54550.1"/>
    </source>
</evidence>
<name>A0A9W5TAT1_BABOV</name>
<keyword evidence="5" id="KW-1185">Reference proteome</keyword>
<protein>
    <submittedName>
        <fullName evidence="4">WD G-beta repeat-containing protein protein</fullName>
    </submittedName>
</protein>
<comment type="caution">
    <text evidence="4">The sequence shown here is derived from an EMBL/GenBank/DDBJ whole genome shotgun (WGS) entry which is preliminary data.</text>
</comment>
<dbReference type="InterPro" id="IPR036322">
    <property type="entry name" value="WD40_repeat_dom_sf"/>
</dbReference>
<dbReference type="Proteomes" id="UP001057455">
    <property type="component" value="Unassembled WGS sequence"/>
</dbReference>
<dbReference type="GO" id="GO:0005634">
    <property type="term" value="C:nucleus"/>
    <property type="evidence" value="ECO:0007669"/>
    <property type="project" value="TreeGrafter"/>
</dbReference>
<gene>
    <name evidence="4" type="ORF">BaOVIS_019540</name>
</gene>
<evidence type="ECO:0000256" key="2">
    <source>
        <dbReference type="ARBA" id="ARBA00022737"/>
    </source>
</evidence>
<proteinExistence type="predicted"/>
<dbReference type="InterPro" id="IPR015943">
    <property type="entry name" value="WD40/YVTN_repeat-like_dom_sf"/>
</dbReference>
<dbReference type="SUPFAM" id="SSF50978">
    <property type="entry name" value="WD40 repeat-like"/>
    <property type="match status" value="1"/>
</dbReference>
<keyword evidence="1 3" id="KW-0853">WD repeat</keyword>
<organism evidence="4 5">
    <name type="scientific">Babesia ovis</name>
    <dbReference type="NCBI Taxonomy" id="5869"/>
    <lineage>
        <taxon>Eukaryota</taxon>
        <taxon>Sar</taxon>
        <taxon>Alveolata</taxon>
        <taxon>Apicomplexa</taxon>
        <taxon>Aconoidasida</taxon>
        <taxon>Piroplasmida</taxon>
        <taxon>Babesiidae</taxon>
        <taxon>Babesia</taxon>
    </lineage>
</organism>
<evidence type="ECO:0000256" key="3">
    <source>
        <dbReference type="PROSITE-ProRule" id="PRU00221"/>
    </source>
</evidence>
<evidence type="ECO:0000313" key="5">
    <source>
        <dbReference type="Proteomes" id="UP001057455"/>
    </source>
</evidence>
<keyword evidence="2" id="KW-0677">Repeat</keyword>
<dbReference type="InterPro" id="IPR051858">
    <property type="entry name" value="WD_repeat_GAD-1"/>
</dbReference>
<accession>A0A9W5TAT1</accession>
<dbReference type="AlphaFoldDB" id="A0A9W5TAT1"/>